<organism evidence="2 3">
    <name type="scientific">Paramecium octaurelia</name>
    <dbReference type="NCBI Taxonomy" id="43137"/>
    <lineage>
        <taxon>Eukaryota</taxon>
        <taxon>Sar</taxon>
        <taxon>Alveolata</taxon>
        <taxon>Ciliophora</taxon>
        <taxon>Intramacronucleata</taxon>
        <taxon>Oligohymenophorea</taxon>
        <taxon>Peniculida</taxon>
        <taxon>Parameciidae</taxon>
        <taxon>Paramecium</taxon>
    </lineage>
</organism>
<evidence type="ECO:0000313" key="2">
    <source>
        <dbReference type="EMBL" id="CAD8206315.1"/>
    </source>
</evidence>
<dbReference type="AlphaFoldDB" id="A0A8S1XZ86"/>
<keyword evidence="3" id="KW-1185">Reference proteome</keyword>
<feature type="compositionally biased region" description="Basic residues" evidence="1">
    <location>
        <begin position="95"/>
        <end position="106"/>
    </location>
</feature>
<comment type="caution">
    <text evidence="2">The sequence shown here is derived from an EMBL/GenBank/DDBJ whole genome shotgun (WGS) entry which is preliminary data.</text>
</comment>
<dbReference type="Proteomes" id="UP000683925">
    <property type="component" value="Unassembled WGS sequence"/>
</dbReference>
<dbReference type="EMBL" id="CAJJDP010000138">
    <property type="protein sequence ID" value="CAD8206315.1"/>
    <property type="molecule type" value="Genomic_DNA"/>
</dbReference>
<feature type="region of interest" description="Disordered" evidence="1">
    <location>
        <begin position="84"/>
        <end position="106"/>
    </location>
</feature>
<name>A0A8S1XZ86_PAROT</name>
<gene>
    <name evidence="2" type="ORF">POCTA_138.1.T1370151</name>
</gene>
<sequence length="106" mass="12310">MQQFFEISEKNTSTKNQKNFQILIIKSTIKCSSSPVIRIKTDHPRMDFTSQIWKMESQKSNSLWSLENTDRLAMSNCTDINSLGSQSIMPSSIFHPKKRQGKQKRQ</sequence>
<evidence type="ECO:0000313" key="3">
    <source>
        <dbReference type="Proteomes" id="UP000683925"/>
    </source>
</evidence>
<accession>A0A8S1XZ86</accession>
<reference evidence="2" key="1">
    <citation type="submission" date="2021-01" db="EMBL/GenBank/DDBJ databases">
        <authorList>
            <consortium name="Genoscope - CEA"/>
            <person name="William W."/>
        </authorList>
    </citation>
    <scope>NUCLEOTIDE SEQUENCE</scope>
</reference>
<dbReference type="OMA" id="QFFEISE"/>
<proteinExistence type="predicted"/>
<evidence type="ECO:0000256" key="1">
    <source>
        <dbReference type="SAM" id="MobiDB-lite"/>
    </source>
</evidence>
<protein>
    <submittedName>
        <fullName evidence="2">Uncharacterized protein</fullName>
    </submittedName>
</protein>